<keyword evidence="1" id="KW-1185">Reference proteome</keyword>
<dbReference type="Proteomes" id="UP000694930">
    <property type="component" value="Chromosome 9"/>
</dbReference>
<reference evidence="1" key="1">
    <citation type="journal article" date="2014" name="Nat. Genet.">
        <title>The genome of the stress-tolerant wild tomato species Solanum pennellii.</title>
        <authorList>
            <person name="Bolger A."/>
            <person name="Scossa F."/>
            <person name="Bolger M.E."/>
            <person name="Lanz C."/>
            <person name="Maumus F."/>
            <person name="Tohge T."/>
            <person name="Quesneville H."/>
            <person name="Alseekh S."/>
            <person name="Sorensen I."/>
            <person name="Lichtenstein G."/>
            <person name="Fich E.A."/>
            <person name="Conte M."/>
            <person name="Keller H."/>
            <person name="Schneeberger K."/>
            <person name="Schwacke R."/>
            <person name="Ofner I."/>
            <person name="Vrebalov J."/>
            <person name="Xu Y."/>
            <person name="Osorio S."/>
            <person name="Aflitos S.A."/>
            <person name="Schijlen E."/>
            <person name="Jimenez-Gomez J.M."/>
            <person name="Ryngajllo M."/>
            <person name="Kimura S."/>
            <person name="Kumar R."/>
            <person name="Koenig D."/>
            <person name="Headland L.R."/>
            <person name="Maloof J.N."/>
            <person name="Sinha N."/>
            <person name="van Ham R.C."/>
            <person name="Lankhorst R.K."/>
            <person name="Mao L."/>
            <person name="Vogel A."/>
            <person name="Arsova B."/>
            <person name="Panstruga R."/>
            <person name="Fei Z."/>
            <person name="Rose J.K."/>
            <person name="Zamir D."/>
            <person name="Carrari F."/>
            <person name="Giovannoni J.J."/>
            <person name="Weigel D."/>
            <person name="Usadel B."/>
            <person name="Fernie A.R."/>
        </authorList>
    </citation>
    <scope>NUCLEOTIDE SEQUENCE [LARGE SCALE GENOMIC DNA]</scope>
    <source>
        <strain evidence="1">cv. LA0716</strain>
    </source>
</reference>
<evidence type="ECO:0000313" key="2">
    <source>
        <dbReference type="RefSeq" id="XP_027775298.1"/>
    </source>
</evidence>
<evidence type="ECO:0000313" key="1">
    <source>
        <dbReference type="Proteomes" id="UP000694930"/>
    </source>
</evidence>
<dbReference type="PANTHER" id="PTHR33879:SF15">
    <property type="entry name" value="SHSP DOMAIN-CONTAINING PROTEIN"/>
    <property type="match status" value="1"/>
</dbReference>
<dbReference type="RefSeq" id="XP_027775298.1">
    <property type="nucleotide sequence ID" value="XM_027919497.1"/>
</dbReference>
<organism evidence="1 2">
    <name type="scientific">Solanum pennellii</name>
    <name type="common">Tomato</name>
    <name type="synonym">Lycopersicon pennellii</name>
    <dbReference type="NCBI Taxonomy" id="28526"/>
    <lineage>
        <taxon>Eukaryota</taxon>
        <taxon>Viridiplantae</taxon>
        <taxon>Streptophyta</taxon>
        <taxon>Embryophyta</taxon>
        <taxon>Tracheophyta</taxon>
        <taxon>Spermatophyta</taxon>
        <taxon>Magnoliopsida</taxon>
        <taxon>eudicotyledons</taxon>
        <taxon>Gunneridae</taxon>
        <taxon>Pentapetalae</taxon>
        <taxon>asterids</taxon>
        <taxon>lamiids</taxon>
        <taxon>Solanales</taxon>
        <taxon>Solanaceae</taxon>
        <taxon>Solanoideae</taxon>
        <taxon>Solaneae</taxon>
        <taxon>Solanum</taxon>
        <taxon>Solanum subgen. Lycopersicon</taxon>
    </lineage>
</organism>
<name>A0ABM1VHT0_SOLPN</name>
<sequence length="116" mass="13320">MKNLRRLPHIFNYFLELSFRSNEDVAVEEKEGFFRFMAKIKLEGAGDGQVRTLEVEIHPAGVRKIVVRKGNAAGEDEHELNVDTYWRYRLTASTMSELAAVVFVDGELIVMVPKYD</sequence>
<reference evidence="2" key="2">
    <citation type="submission" date="2025-08" db="UniProtKB">
        <authorList>
            <consortium name="RefSeq"/>
        </authorList>
    </citation>
    <scope>IDENTIFICATION</scope>
</reference>
<protein>
    <submittedName>
        <fullName evidence="2">Uncharacterized protein LOC107030325</fullName>
    </submittedName>
</protein>
<dbReference type="PANTHER" id="PTHR33879">
    <property type="entry name" value="17.6 KDA CLASS II HEAT SHOCK PROTEIN-RELATED"/>
    <property type="match status" value="1"/>
</dbReference>
<dbReference type="GeneID" id="107030325"/>
<gene>
    <name evidence="2" type="primary">LOC107030325</name>
</gene>
<accession>A0ABM1VHT0</accession>
<proteinExistence type="predicted"/>